<proteinExistence type="predicted"/>
<dbReference type="EMBL" id="MUKB01000055">
    <property type="protein sequence ID" value="OPX17978.1"/>
    <property type="molecule type" value="Genomic_DNA"/>
</dbReference>
<dbReference type="PANTHER" id="PTHR33937">
    <property type="entry name" value="IRON-MOLYBDENUM PROTEIN-RELATED-RELATED"/>
    <property type="match status" value="1"/>
</dbReference>
<dbReference type="InterPro" id="IPR051840">
    <property type="entry name" value="NifX/NifY_domain"/>
</dbReference>
<dbReference type="CDD" id="cd00562">
    <property type="entry name" value="NifX_NifB"/>
    <property type="match status" value="1"/>
</dbReference>
<dbReference type="InterPro" id="IPR036105">
    <property type="entry name" value="DiNase_FeMo-co_biosyn_sf"/>
</dbReference>
<evidence type="ECO:0000313" key="2">
    <source>
        <dbReference type="EMBL" id="OPX17978.1"/>
    </source>
</evidence>
<name>A0A1V4QF54_UNCW3</name>
<accession>A0A1V4QF54</accession>
<organism evidence="2 3">
    <name type="scientific">candidate division WOR-3 bacterium 4484_100</name>
    <dbReference type="NCBI Taxonomy" id="1936077"/>
    <lineage>
        <taxon>Bacteria</taxon>
        <taxon>Bacteria division WOR-3</taxon>
    </lineage>
</organism>
<dbReference type="SUPFAM" id="SSF53146">
    <property type="entry name" value="Nitrogenase accessory factor-like"/>
    <property type="match status" value="1"/>
</dbReference>
<dbReference type="Gene3D" id="3.30.420.130">
    <property type="entry name" value="Dinitrogenase iron-molybdenum cofactor biosynthesis domain"/>
    <property type="match status" value="1"/>
</dbReference>
<dbReference type="InterPro" id="IPR003731">
    <property type="entry name" value="Di-Nase_FeMo-co_biosynth"/>
</dbReference>
<sequence>MQQKNNMIKKEDELKTKIRVALGSNDGVFIFPHHMGKADDFYIYDVSEDGNLALVEKRKNTSPDVEGEHGRIEKMKAVMEILKDVDVLIGRRMSPNFIRMAAQTGFQPVVVKIDRITDIMDGLKRQFSKVSNLIEQRQKGERPKEIPIINGSE</sequence>
<feature type="domain" description="Dinitrogenase iron-molybdenum cofactor biosynthesis" evidence="1">
    <location>
        <begin position="34"/>
        <end position="121"/>
    </location>
</feature>
<reference evidence="3" key="1">
    <citation type="submission" date="2017-01" db="EMBL/GenBank/DDBJ databases">
        <title>Novel pathways for hydrocarbon cycling and metabolic interdependencies in hydrothermal sediment communities.</title>
        <authorList>
            <person name="Dombrowski N."/>
            <person name="Seitz K."/>
            <person name="Teske A."/>
            <person name="Baker B."/>
        </authorList>
    </citation>
    <scope>NUCLEOTIDE SEQUENCE [LARGE SCALE GENOMIC DNA]</scope>
</reference>
<evidence type="ECO:0000313" key="3">
    <source>
        <dbReference type="Proteomes" id="UP000191663"/>
    </source>
</evidence>
<dbReference type="AlphaFoldDB" id="A0A1V4QF54"/>
<protein>
    <recommendedName>
        <fullName evidence="1">Dinitrogenase iron-molybdenum cofactor biosynthesis domain-containing protein</fullName>
    </recommendedName>
</protein>
<comment type="caution">
    <text evidence="2">The sequence shown here is derived from an EMBL/GenBank/DDBJ whole genome shotgun (WGS) entry which is preliminary data.</text>
</comment>
<gene>
    <name evidence="2" type="ORF">BXT86_03615</name>
</gene>
<dbReference type="Proteomes" id="UP000191663">
    <property type="component" value="Unassembled WGS sequence"/>
</dbReference>
<evidence type="ECO:0000259" key="1">
    <source>
        <dbReference type="Pfam" id="PF02579"/>
    </source>
</evidence>
<dbReference type="Pfam" id="PF02579">
    <property type="entry name" value="Nitro_FeMo-Co"/>
    <property type="match status" value="1"/>
</dbReference>
<dbReference type="PANTHER" id="PTHR33937:SF5">
    <property type="entry name" value="IRON-MOLYBDENUM COFACTOR-BINDING PROTEIN"/>
    <property type="match status" value="1"/>
</dbReference>